<gene>
    <name evidence="4" type="ORF">SCF082_LOCUS49377</name>
</gene>
<protein>
    <submittedName>
        <fullName evidence="4">Methyltransf_21 domain-containing protein</fullName>
    </submittedName>
</protein>
<accession>A0ABP0S0X3</accession>
<dbReference type="SUPFAM" id="SSF53335">
    <property type="entry name" value="S-adenosyl-L-methionine-dependent methyltransferases"/>
    <property type="match status" value="1"/>
</dbReference>
<dbReference type="InterPro" id="IPR006342">
    <property type="entry name" value="FkbM_mtfrase"/>
</dbReference>
<keyword evidence="5" id="KW-1185">Reference proteome</keyword>
<proteinExistence type="predicted"/>
<feature type="region of interest" description="Disordered" evidence="1">
    <location>
        <begin position="375"/>
        <end position="400"/>
    </location>
</feature>
<feature type="domain" description="Methyltransferase FkbM" evidence="3">
    <location>
        <begin position="134"/>
        <end position="294"/>
    </location>
</feature>
<dbReference type="InterPro" id="IPR052514">
    <property type="entry name" value="SAM-dependent_MTase"/>
</dbReference>
<dbReference type="Proteomes" id="UP001642464">
    <property type="component" value="Unassembled WGS sequence"/>
</dbReference>
<evidence type="ECO:0000313" key="4">
    <source>
        <dbReference type="EMBL" id="CAK9105994.1"/>
    </source>
</evidence>
<name>A0ABP0S0X3_9DINO</name>
<reference evidence="4 5" key="1">
    <citation type="submission" date="2024-02" db="EMBL/GenBank/DDBJ databases">
        <authorList>
            <person name="Chen Y."/>
            <person name="Shah S."/>
            <person name="Dougan E. K."/>
            <person name="Thang M."/>
            <person name="Chan C."/>
        </authorList>
    </citation>
    <scope>NUCLEOTIDE SEQUENCE [LARGE SCALE GENOMIC DNA]</scope>
</reference>
<feature type="signal peptide" evidence="2">
    <location>
        <begin position="1"/>
        <end position="27"/>
    </location>
</feature>
<dbReference type="NCBIfam" id="TIGR01444">
    <property type="entry name" value="fkbM_fam"/>
    <property type="match status" value="1"/>
</dbReference>
<comment type="caution">
    <text evidence="4">The sequence shown here is derived from an EMBL/GenBank/DDBJ whole genome shotgun (WGS) entry which is preliminary data.</text>
</comment>
<keyword evidence="2" id="KW-0732">Signal</keyword>
<dbReference type="Gene3D" id="3.40.50.150">
    <property type="entry name" value="Vaccinia Virus protein VP39"/>
    <property type="match status" value="1"/>
</dbReference>
<evidence type="ECO:0000256" key="1">
    <source>
        <dbReference type="SAM" id="MobiDB-lite"/>
    </source>
</evidence>
<dbReference type="InterPro" id="IPR029063">
    <property type="entry name" value="SAM-dependent_MTases_sf"/>
</dbReference>
<feature type="chain" id="PRO_5045824321" evidence="2">
    <location>
        <begin position="28"/>
        <end position="456"/>
    </location>
</feature>
<evidence type="ECO:0000313" key="5">
    <source>
        <dbReference type="Proteomes" id="UP001642464"/>
    </source>
</evidence>
<feature type="region of interest" description="Disordered" evidence="1">
    <location>
        <begin position="432"/>
        <end position="456"/>
    </location>
</feature>
<dbReference type="PANTHER" id="PTHR34203">
    <property type="entry name" value="METHYLTRANSFERASE, FKBM FAMILY PROTEIN"/>
    <property type="match status" value="1"/>
</dbReference>
<evidence type="ECO:0000259" key="3">
    <source>
        <dbReference type="Pfam" id="PF05050"/>
    </source>
</evidence>
<dbReference type="Pfam" id="PF05050">
    <property type="entry name" value="Methyltransf_21"/>
    <property type="match status" value="1"/>
</dbReference>
<organism evidence="4 5">
    <name type="scientific">Durusdinium trenchii</name>
    <dbReference type="NCBI Taxonomy" id="1381693"/>
    <lineage>
        <taxon>Eukaryota</taxon>
        <taxon>Sar</taxon>
        <taxon>Alveolata</taxon>
        <taxon>Dinophyceae</taxon>
        <taxon>Suessiales</taxon>
        <taxon>Symbiodiniaceae</taxon>
        <taxon>Durusdinium</taxon>
    </lineage>
</organism>
<dbReference type="PANTHER" id="PTHR34203:SF15">
    <property type="entry name" value="SLL1173 PROTEIN"/>
    <property type="match status" value="1"/>
</dbReference>
<dbReference type="EMBL" id="CAXAMM010042646">
    <property type="protein sequence ID" value="CAK9105994.1"/>
    <property type="molecule type" value="Genomic_DNA"/>
</dbReference>
<evidence type="ECO:0000256" key="2">
    <source>
        <dbReference type="SAM" id="SignalP"/>
    </source>
</evidence>
<sequence length="456" mass="51790">MPCAMRQLPWLLCTWAFLGGSSKFFEAEPLCHENFRSLEKCLSHDHGRLETSCRESNDRLRRCVWQNWTHLDSAGAYKKPLNAFNRLKPCRYGLMLYNPLDWYIGRSLEVYGEWGEKKIDLWRSFLQEGHVVIEVGAHVGTLTLPLAQLVGDRGRVVAFEPFYPSFAALVANTALNGLENVEVHRAVVAHEAGHMIMDRGLLAFQQHDFFNYGSMGFQGVEIRPMVERPAVHWDVYAVMKLDSLALSQVDFIKIDAEAMELDVLKGAGTLLRKFKPLLFLEYRNPRQTKSPLLKFLEKIKYDCVLLRLPIFNDRNFRGHLEDLWASKTSAGAAMVSFNLFCKSRRKTYQNLEAVSALFTSAVDTDVEGLKTTPKADPFEVLHKPKKPSAPPRASSSPHARVRQAMRFEELAATSQEGSADRREVEMSLDELMEASESTREKTGKTAFPAELTLDEL</sequence>